<dbReference type="EMBL" id="BAAANE010000004">
    <property type="protein sequence ID" value="GAA1631303.1"/>
    <property type="molecule type" value="Genomic_DNA"/>
</dbReference>
<sequence length="75" mass="8204">MPSVMATTTEGTDHGSAGELQAAFATSEPARCHFEAFPPSSKRLILQWIALAKRPETRARRIADAAEDRPVNDPR</sequence>
<name>A0ABP4R5G4_9ACTN</name>
<gene>
    <name evidence="2" type="ORF">GCM10009744_19390</name>
</gene>
<comment type="caution">
    <text evidence="2">The sequence shown here is derived from an EMBL/GenBank/DDBJ whole genome shotgun (WGS) entry which is preliminary data.</text>
</comment>
<keyword evidence="3" id="KW-1185">Reference proteome</keyword>
<protein>
    <recommendedName>
        <fullName evidence="4">Bacteriocin-protection protein</fullName>
    </recommendedName>
</protein>
<evidence type="ECO:0000313" key="3">
    <source>
        <dbReference type="Proteomes" id="UP001501319"/>
    </source>
</evidence>
<dbReference type="Proteomes" id="UP001501319">
    <property type="component" value="Unassembled WGS sequence"/>
</dbReference>
<reference evidence="3" key="1">
    <citation type="journal article" date="2019" name="Int. J. Syst. Evol. Microbiol.">
        <title>The Global Catalogue of Microorganisms (GCM) 10K type strain sequencing project: providing services to taxonomists for standard genome sequencing and annotation.</title>
        <authorList>
            <consortium name="The Broad Institute Genomics Platform"/>
            <consortium name="The Broad Institute Genome Sequencing Center for Infectious Disease"/>
            <person name="Wu L."/>
            <person name="Ma J."/>
        </authorList>
    </citation>
    <scope>NUCLEOTIDE SEQUENCE [LARGE SCALE GENOMIC DNA]</scope>
    <source>
        <strain evidence="3">JCM 14306</strain>
    </source>
</reference>
<evidence type="ECO:0000313" key="2">
    <source>
        <dbReference type="EMBL" id="GAA1631303.1"/>
    </source>
</evidence>
<evidence type="ECO:0000256" key="1">
    <source>
        <dbReference type="SAM" id="MobiDB-lite"/>
    </source>
</evidence>
<evidence type="ECO:0008006" key="4">
    <source>
        <dbReference type="Google" id="ProtNLM"/>
    </source>
</evidence>
<organism evidence="2 3">
    <name type="scientific">Kribbella alba</name>
    <dbReference type="NCBI Taxonomy" id="190197"/>
    <lineage>
        <taxon>Bacteria</taxon>
        <taxon>Bacillati</taxon>
        <taxon>Actinomycetota</taxon>
        <taxon>Actinomycetes</taxon>
        <taxon>Propionibacteriales</taxon>
        <taxon>Kribbellaceae</taxon>
        <taxon>Kribbella</taxon>
    </lineage>
</organism>
<dbReference type="Pfam" id="PF13376">
    <property type="entry name" value="OmdA"/>
    <property type="match status" value="1"/>
</dbReference>
<accession>A0ABP4R5G4</accession>
<proteinExistence type="predicted"/>
<feature type="compositionally biased region" description="Polar residues" evidence="1">
    <location>
        <begin position="1"/>
        <end position="10"/>
    </location>
</feature>
<feature type="region of interest" description="Disordered" evidence="1">
    <location>
        <begin position="1"/>
        <end position="21"/>
    </location>
</feature>